<dbReference type="InterPro" id="IPR013783">
    <property type="entry name" value="Ig-like_fold"/>
</dbReference>
<dbReference type="GO" id="GO:0003810">
    <property type="term" value="F:protein-glutamine gamma-glutamyltransferase activity"/>
    <property type="evidence" value="ECO:0007669"/>
    <property type="project" value="TreeGrafter"/>
</dbReference>
<dbReference type="InterPro" id="IPR014756">
    <property type="entry name" value="Ig_E-set"/>
</dbReference>
<comment type="caution">
    <text evidence="4">The sequence shown here is derived from an EMBL/GenBank/DDBJ whole genome shotgun (WGS) entry which is preliminary data.</text>
</comment>
<dbReference type="GO" id="GO:0072378">
    <property type="term" value="P:blood coagulation, fibrin clot formation"/>
    <property type="evidence" value="ECO:0007669"/>
    <property type="project" value="TreeGrafter"/>
</dbReference>
<feature type="non-terminal residue" evidence="4">
    <location>
        <position position="1"/>
    </location>
</feature>
<dbReference type="Gene3D" id="2.60.40.10">
    <property type="entry name" value="Immunoglobulins"/>
    <property type="match status" value="1"/>
</dbReference>
<sequence length="167" mass="18525">GACEASMSENSGTTFGGRRAMPPNTSNAAEDTRPTLELQGLVPRGFNPQDYLNVTAVHLFKESWDNNKLEHHTDRYDSDKLIVRRGQPFHIQIDFNRPYNPARDFFRVEYVIGECQHISCSESQSVSWGAGARSGAGTLRSALASSDRWPGLGWRPLLGTLPSQGEM</sequence>
<dbReference type="Proteomes" id="UP000700334">
    <property type="component" value="Unassembled WGS sequence"/>
</dbReference>
<dbReference type="OrthoDB" id="437511at2759"/>
<keyword evidence="5" id="KW-1185">Reference proteome</keyword>
<dbReference type="InterPro" id="IPR001102">
    <property type="entry name" value="Transglutaminase_N"/>
</dbReference>
<comment type="similarity">
    <text evidence="1">Belongs to the transglutaminase superfamily. Transglutaminase family.</text>
</comment>
<evidence type="ECO:0000259" key="3">
    <source>
        <dbReference type="Pfam" id="PF00868"/>
    </source>
</evidence>
<evidence type="ECO:0000256" key="1">
    <source>
        <dbReference type="ARBA" id="ARBA00005968"/>
    </source>
</evidence>
<gene>
    <name evidence="4" type="ORF">J0S82_004005</name>
</gene>
<feature type="domain" description="Transglutaminase N-terminal" evidence="3">
    <location>
        <begin position="65"/>
        <end position="118"/>
    </location>
</feature>
<dbReference type="EMBL" id="JAGFMF010011778">
    <property type="protein sequence ID" value="KAG8513059.1"/>
    <property type="molecule type" value="Genomic_DNA"/>
</dbReference>
<evidence type="ECO:0000313" key="4">
    <source>
        <dbReference type="EMBL" id="KAG8513059.1"/>
    </source>
</evidence>
<protein>
    <submittedName>
        <fullName evidence="4">Coagulation factor XIII A chain</fullName>
    </submittedName>
</protein>
<feature type="region of interest" description="Disordered" evidence="2">
    <location>
        <begin position="1"/>
        <end position="33"/>
    </location>
</feature>
<proteinExistence type="inferred from homology"/>
<dbReference type="Pfam" id="PF00868">
    <property type="entry name" value="Transglut_N"/>
    <property type="match status" value="1"/>
</dbReference>
<name>A0A8J6A070_GALPY</name>
<dbReference type="InterPro" id="IPR050779">
    <property type="entry name" value="Transglutaminase"/>
</dbReference>
<reference evidence="4" key="1">
    <citation type="journal article" date="2021" name="Evol. Appl.">
        <title>The genome of the Pyrenean desman and the effects of bottlenecks and inbreeding on the genomic landscape of an endangered species.</title>
        <authorList>
            <person name="Escoda L."/>
            <person name="Castresana J."/>
        </authorList>
    </citation>
    <scope>NUCLEOTIDE SEQUENCE</scope>
    <source>
        <strain evidence="4">IBE-C5619</strain>
    </source>
</reference>
<dbReference type="AlphaFoldDB" id="A0A8J6A070"/>
<accession>A0A8J6A070</accession>
<dbReference type="SUPFAM" id="SSF81296">
    <property type="entry name" value="E set domains"/>
    <property type="match status" value="1"/>
</dbReference>
<dbReference type="PANTHER" id="PTHR11590">
    <property type="entry name" value="PROTEIN-GLUTAMINE GAMMA-GLUTAMYLTRANSFERASE"/>
    <property type="match status" value="1"/>
</dbReference>
<evidence type="ECO:0000256" key="2">
    <source>
        <dbReference type="SAM" id="MobiDB-lite"/>
    </source>
</evidence>
<dbReference type="PANTHER" id="PTHR11590:SF42">
    <property type="entry name" value="COAGULATION FACTOR XIII A CHAIN"/>
    <property type="match status" value="1"/>
</dbReference>
<organism evidence="4 5">
    <name type="scientific">Galemys pyrenaicus</name>
    <name type="common">Iberian desman</name>
    <name type="synonym">Pyrenean desman</name>
    <dbReference type="NCBI Taxonomy" id="202257"/>
    <lineage>
        <taxon>Eukaryota</taxon>
        <taxon>Metazoa</taxon>
        <taxon>Chordata</taxon>
        <taxon>Craniata</taxon>
        <taxon>Vertebrata</taxon>
        <taxon>Euteleostomi</taxon>
        <taxon>Mammalia</taxon>
        <taxon>Eutheria</taxon>
        <taxon>Laurasiatheria</taxon>
        <taxon>Eulipotyphla</taxon>
        <taxon>Talpidae</taxon>
        <taxon>Galemys</taxon>
    </lineage>
</organism>
<evidence type="ECO:0000313" key="5">
    <source>
        <dbReference type="Proteomes" id="UP000700334"/>
    </source>
</evidence>